<evidence type="ECO:0000259" key="2">
    <source>
        <dbReference type="PROSITE" id="PS50041"/>
    </source>
</evidence>
<dbReference type="STRING" id="30732.ENSOMEP00000014574"/>
<proteinExistence type="predicted"/>
<name>A0A3B3CAE1_ORYME</name>
<evidence type="ECO:0000313" key="3">
    <source>
        <dbReference type="Ensembl" id="ENSOMEP00000014574.1"/>
    </source>
</evidence>
<accession>A0A3B3CAE1</accession>
<dbReference type="PANTHER" id="PTHR22803">
    <property type="entry name" value="MANNOSE, PHOSPHOLIPASE, LECTIN RECEPTOR RELATED"/>
    <property type="match status" value="1"/>
</dbReference>
<dbReference type="PROSITE" id="PS50041">
    <property type="entry name" value="C_TYPE_LECTIN_2"/>
    <property type="match status" value="1"/>
</dbReference>
<reference evidence="3" key="1">
    <citation type="submission" date="2025-08" db="UniProtKB">
        <authorList>
            <consortium name="Ensembl"/>
        </authorList>
    </citation>
    <scope>IDENTIFICATION</scope>
</reference>
<feature type="domain" description="C-type lectin" evidence="2">
    <location>
        <begin position="121"/>
        <end position="252"/>
    </location>
</feature>
<dbReference type="InterPro" id="IPR001304">
    <property type="entry name" value="C-type_lectin-like"/>
</dbReference>
<feature type="coiled-coil region" evidence="1">
    <location>
        <begin position="50"/>
        <end position="84"/>
    </location>
</feature>
<dbReference type="OMA" id="QDCVTIV"/>
<dbReference type="AlphaFoldDB" id="A0A3B3CAE1"/>
<dbReference type="Pfam" id="PF00059">
    <property type="entry name" value="Lectin_C"/>
    <property type="match status" value="1"/>
</dbReference>
<keyword evidence="4" id="KW-1185">Reference proteome</keyword>
<protein>
    <recommendedName>
        <fullName evidence="2">C-type lectin domain-containing protein</fullName>
    </recommendedName>
</protein>
<evidence type="ECO:0000313" key="4">
    <source>
        <dbReference type="Proteomes" id="UP000261560"/>
    </source>
</evidence>
<dbReference type="InterPro" id="IPR050111">
    <property type="entry name" value="C-type_lectin/snaclec_domain"/>
</dbReference>
<dbReference type="SUPFAM" id="SSF56436">
    <property type="entry name" value="C-type lectin-like"/>
    <property type="match status" value="1"/>
</dbReference>
<dbReference type="Proteomes" id="UP000261560">
    <property type="component" value="Unplaced"/>
</dbReference>
<dbReference type="InterPro" id="IPR016187">
    <property type="entry name" value="CTDL_fold"/>
</dbReference>
<organism evidence="3 4">
    <name type="scientific">Oryzias melastigma</name>
    <name type="common">Marine medaka</name>
    <dbReference type="NCBI Taxonomy" id="30732"/>
    <lineage>
        <taxon>Eukaryota</taxon>
        <taxon>Metazoa</taxon>
        <taxon>Chordata</taxon>
        <taxon>Craniata</taxon>
        <taxon>Vertebrata</taxon>
        <taxon>Euteleostomi</taxon>
        <taxon>Actinopterygii</taxon>
        <taxon>Neopterygii</taxon>
        <taxon>Teleostei</taxon>
        <taxon>Neoteleostei</taxon>
        <taxon>Acanthomorphata</taxon>
        <taxon>Ovalentaria</taxon>
        <taxon>Atherinomorphae</taxon>
        <taxon>Beloniformes</taxon>
        <taxon>Adrianichthyidae</taxon>
        <taxon>Oryziinae</taxon>
        <taxon>Oryzias</taxon>
    </lineage>
</organism>
<sequence>MSERKKKAVLIHPCFGEINHSIQEQRVISIKVMQEVNHLKQALYHSSQNVSRLEIENSQLKRHLNATLEEKAELQLTLIQQKDRNRKMLAILSSNKLSFIWSVCHKDTLQCSSCPPGWTEHSLRCFMISTTAKKWEDARRECLDNHGDLAVVVTAKDQAFLTNFTIQFVRRNPQLDFHSAWIGLQDMVQEGTFIWVNGEKVKSNLSYWREMEPNNAIASWDADSSGQDCVAIVPPKSSSGTKWLNSWDDIICGVPVFSSPAQDTPSREVVHACCFPGK</sequence>
<reference evidence="3" key="2">
    <citation type="submission" date="2025-09" db="UniProtKB">
        <authorList>
            <consortium name="Ensembl"/>
        </authorList>
    </citation>
    <scope>IDENTIFICATION</scope>
</reference>
<keyword evidence="1" id="KW-0175">Coiled coil</keyword>
<dbReference type="Ensembl" id="ENSOMET00000022502.1">
    <property type="protein sequence ID" value="ENSOMEP00000014574.1"/>
    <property type="gene ID" value="ENSOMEG00000016092.1"/>
</dbReference>
<dbReference type="GeneTree" id="ENSGT00940000177209"/>
<dbReference type="InterPro" id="IPR016186">
    <property type="entry name" value="C-type_lectin-like/link_sf"/>
</dbReference>
<evidence type="ECO:0000256" key="1">
    <source>
        <dbReference type="SAM" id="Coils"/>
    </source>
</evidence>
<dbReference type="SMART" id="SM00034">
    <property type="entry name" value="CLECT"/>
    <property type="match status" value="1"/>
</dbReference>
<dbReference type="Gene3D" id="3.10.100.10">
    <property type="entry name" value="Mannose-Binding Protein A, subunit A"/>
    <property type="match status" value="1"/>
</dbReference>
<dbReference type="PaxDb" id="30732-ENSOMEP00000014574"/>